<keyword evidence="2" id="KW-1185">Reference proteome</keyword>
<sequence>MSNPGNVERLMDVLACPKCKGDVKFNKEENKIVCHNCRLKFPIEDEIPDMLLEDAERF</sequence>
<dbReference type="GO" id="GO:0016301">
    <property type="term" value="F:kinase activity"/>
    <property type="evidence" value="ECO:0007669"/>
    <property type="project" value="UniProtKB-KW"/>
</dbReference>
<keyword evidence="1" id="KW-0418">Kinase</keyword>
<dbReference type="EMBL" id="LHYE01000036">
    <property type="protein sequence ID" value="KXB06649.1"/>
    <property type="molecule type" value="Genomic_DNA"/>
</dbReference>
<reference evidence="1 2" key="1">
    <citation type="journal article" date="2016" name="Sci. Rep.">
        <title>Metabolic traits of an uncultured archaeal lineage -MSBL1- from brine pools of the Red Sea.</title>
        <authorList>
            <person name="Mwirichia R."/>
            <person name="Alam I."/>
            <person name="Rashid M."/>
            <person name="Vinu M."/>
            <person name="Ba-Alawi W."/>
            <person name="Anthony Kamau A."/>
            <person name="Kamanda Ngugi D."/>
            <person name="Goker M."/>
            <person name="Klenk H.P."/>
            <person name="Bajic V."/>
            <person name="Stingl U."/>
        </authorList>
    </citation>
    <scope>NUCLEOTIDE SEQUENCE [LARGE SCALE GENOMIC DNA]</scope>
    <source>
        <strain evidence="1">SCGC-AAA382A20</strain>
    </source>
</reference>
<dbReference type="Proteomes" id="UP000070263">
    <property type="component" value="Unassembled WGS sequence"/>
</dbReference>
<protein>
    <submittedName>
        <fullName evidence="1">Tetraacyldisaccharide 4'-kinase</fullName>
    </submittedName>
</protein>
<dbReference type="Gene3D" id="2.20.25.10">
    <property type="match status" value="1"/>
</dbReference>
<dbReference type="InterPro" id="IPR005651">
    <property type="entry name" value="Trm112-like"/>
</dbReference>
<dbReference type="SUPFAM" id="SSF158997">
    <property type="entry name" value="Trm112p-like"/>
    <property type="match status" value="1"/>
</dbReference>
<evidence type="ECO:0000313" key="2">
    <source>
        <dbReference type="Proteomes" id="UP000070263"/>
    </source>
</evidence>
<evidence type="ECO:0000313" key="1">
    <source>
        <dbReference type="EMBL" id="KXB06649.1"/>
    </source>
</evidence>
<accession>A0A133VJN5</accession>
<comment type="caution">
    <text evidence="1">The sequence shown here is derived from an EMBL/GenBank/DDBJ whole genome shotgun (WGS) entry which is preliminary data.</text>
</comment>
<gene>
    <name evidence="1" type="ORF">AKJ51_03230</name>
</gene>
<organism evidence="1 2">
    <name type="scientific">candidate division MSBL1 archaeon SCGC-AAA382A20</name>
    <dbReference type="NCBI Taxonomy" id="1698280"/>
    <lineage>
        <taxon>Archaea</taxon>
        <taxon>Methanobacteriati</taxon>
        <taxon>Methanobacteriota</taxon>
        <taxon>candidate division MSBL1</taxon>
    </lineage>
</organism>
<dbReference type="Pfam" id="PF03966">
    <property type="entry name" value="Trm112p"/>
    <property type="match status" value="1"/>
</dbReference>
<proteinExistence type="predicted"/>
<dbReference type="PANTHER" id="PTHR33505">
    <property type="entry name" value="ZGC:162634"/>
    <property type="match status" value="1"/>
</dbReference>
<keyword evidence="1" id="KW-0808">Transferase</keyword>
<dbReference type="PANTHER" id="PTHR33505:SF4">
    <property type="entry name" value="PROTEIN PREY, MITOCHONDRIAL"/>
    <property type="match status" value="1"/>
</dbReference>
<dbReference type="AlphaFoldDB" id="A0A133VJN5"/>
<dbReference type="GO" id="GO:0005829">
    <property type="term" value="C:cytosol"/>
    <property type="evidence" value="ECO:0007669"/>
    <property type="project" value="TreeGrafter"/>
</dbReference>
<name>A0A133VJN5_9EURY</name>